<keyword evidence="2" id="KW-0690">Ribosome biogenesis</keyword>
<dbReference type="GO" id="GO:0031118">
    <property type="term" value="P:rRNA pseudouridine synthesis"/>
    <property type="evidence" value="ECO:0007669"/>
    <property type="project" value="TreeGrafter"/>
</dbReference>
<dbReference type="PANTHER" id="PTHR13305">
    <property type="entry name" value="RIBOSOME BIOGENESIS PROTEIN NOP10"/>
    <property type="match status" value="1"/>
</dbReference>
<gene>
    <name evidence="7" type="ORF">GWK47_039253</name>
</gene>
<evidence type="ECO:0000256" key="4">
    <source>
        <dbReference type="ARBA" id="ARBA00023274"/>
    </source>
</evidence>
<dbReference type="PANTHER" id="PTHR13305:SF0">
    <property type="entry name" value="H_ACA RIBONUCLEOPROTEIN COMPLEX SUBUNIT 3"/>
    <property type="match status" value="1"/>
</dbReference>
<dbReference type="InterPro" id="IPR036756">
    <property type="entry name" value="H/ACA_rnp_Nop10_sf"/>
</dbReference>
<dbReference type="Proteomes" id="UP000770661">
    <property type="component" value="Unassembled WGS sequence"/>
</dbReference>
<keyword evidence="3" id="KW-0698">rRNA processing</keyword>
<accession>A0A8J4YD97</accession>
<evidence type="ECO:0000313" key="7">
    <source>
        <dbReference type="EMBL" id="KAG0725092.1"/>
    </source>
</evidence>
<dbReference type="GO" id="GO:1904874">
    <property type="term" value="P:positive regulation of telomerase RNA localization to Cajal body"/>
    <property type="evidence" value="ECO:0007669"/>
    <property type="project" value="TreeGrafter"/>
</dbReference>
<dbReference type="Gene3D" id="2.20.28.40">
    <property type="entry name" value="H/ACA ribonucleoprotein complex, subunit Nop10"/>
    <property type="match status" value="1"/>
</dbReference>
<dbReference type="GO" id="GO:0030515">
    <property type="term" value="F:snoRNA binding"/>
    <property type="evidence" value="ECO:0007669"/>
    <property type="project" value="InterPro"/>
</dbReference>
<evidence type="ECO:0000256" key="2">
    <source>
        <dbReference type="ARBA" id="ARBA00022517"/>
    </source>
</evidence>
<dbReference type="GO" id="GO:0070034">
    <property type="term" value="F:telomerase RNA binding"/>
    <property type="evidence" value="ECO:0007669"/>
    <property type="project" value="TreeGrafter"/>
</dbReference>
<evidence type="ECO:0000313" key="8">
    <source>
        <dbReference type="Proteomes" id="UP000770661"/>
    </source>
</evidence>
<dbReference type="AlphaFoldDB" id="A0A8J4YD97"/>
<reference evidence="7" key="1">
    <citation type="submission" date="2020-07" db="EMBL/GenBank/DDBJ databases">
        <title>The High-quality genome of the commercially important snow crab, Chionoecetes opilio.</title>
        <authorList>
            <person name="Jeong J.-H."/>
            <person name="Ryu S."/>
        </authorList>
    </citation>
    <scope>NUCLEOTIDE SEQUENCE</scope>
    <source>
        <strain evidence="7">MADBK_172401_WGS</strain>
        <tissue evidence="7">Digestive gland</tissue>
    </source>
</reference>
<dbReference type="InterPro" id="IPR007264">
    <property type="entry name" value="H/ACA_rnp_Nop10"/>
</dbReference>
<dbReference type="OrthoDB" id="13807at2759"/>
<evidence type="ECO:0000256" key="3">
    <source>
        <dbReference type="ARBA" id="ARBA00022552"/>
    </source>
</evidence>
<feature type="region of interest" description="Disordered" evidence="6">
    <location>
        <begin position="56"/>
        <end position="81"/>
    </location>
</feature>
<evidence type="ECO:0000256" key="1">
    <source>
        <dbReference type="ARBA" id="ARBA00009462"/>
    </source>
</evidence>
<comment type="similarity">
    <text evidence="1">Belongs to the NOP10 family.</text>
</comment>
<proteinExistence type="inferred from homology"/>
<comment type="caution">
    <text evidence="7">The sequence shown here is derived from an EMBL/GenBank/DDBJ whole genome shotgun (WGS) entry which is preliminary data.</text>
</comment>
<dbReference type="SUPFAM" id="SSF144210">
    <property type="entry name" value="Nop10-like SnoRNP"/>
    <property type="match status" value="1"/>
</dbReference>
<protein>
    <recommendedName>
        <fullName evidence="5">Nucleolar protein 10</fullName>
    </recommendedName>
</protein>
<name>A0A8J4YD97_CHIOP</name>
<organism evidence="7 8">
    <name type="scientific">Chionoecetes opilio</name>
    <name type="common">Atlantic snow crab</name>
    <name type="synonym">Cancer opilio</name>
    <dbReference type="NCBI Taxonomy" id="41210"/>
    <lineage>
        <taxon>Eukaryota</taxon>
        <taxon>Metazoa</taxon>
        <taxon>Ecdysozoa</taxon>
        <taxon>Arthropoda</taxon>
        <taxon>Crustacea</taxon>
        <taxon>Multicrustacea</taxon>
        <taxon>Malacostraca</taxon>
        <taxon>Eumalacostraca</taxon>
        <taxon>Eucarida</taxon>
        <taxon>Decapoda</taxon>
        <taxon>Pleocyemata</taxon>
        <taxon>Brachyura</taxon>
        <taxon>Eubrachyura</taxon>
        <taxon>Majoidea</taxon>
        <taxon>Majidae</taxon>
        <taxon>Chionoecetes</taxon>
    </lineage>
</organism>
<evidence type="ECO:0000256" key="5">
    <source>
        <dbReference type="ARBA" id="ARBA00030185"/>
    </source>
</evidence>
<dbReference type="GO" id="GO:0031120">
    <property type="term" value="P:snRNA pseudouridine synthesis"/>
    <property type="evidence" value="ECO:0007669"/>
    <property type="project" value="TreeGrafter"/>
</dbReference>
<dbReference type="Pfam" id="PF04135">
    <property type="entry name" value="Nop10p"/>
    <property type="match status" value="1"/>
</dbReference>
<evidence type="ECO:0000256" key="6">
    <source>
        <dbReference type="SAM" id="MobiDB-lite"/>
    </source>
</evidence>
<dbReference type="EMBL" id="JACEEZ010006005">
    <property type="protein sequence ID" value="KAG0725092.1"/>
    <property type="molecule type" value="Genomic_DNA"/>
</dbReference>
<dbReference type="GO" id="GO:0031429">
    <property type="term" value="C:box H/ACA snoRNP complex"/>
    <property type="evidence" value="ECO:0007669"/>
    <property type="project" value="TreeGrafter"/>
</dbReference>
<sequence>MHEVRKKFADLRSVFKGRTAKYKKHLKDPGADPSSLKPFTDIEKLYMKMLEQIEGGASQPEPFSFEEVQENSSEPDKVPARFTPEDKYSYYRIQIKRRFKLLLTQKAPVIY</sequence>
<keyword evidence="4 7" id="KW-0687">Ribonucleoprotein</keyword>
<keyword evidence="8" id="KW-1185">Reference proteome</keyword>